<proteinExistence type="predicted"/>
<evidence type="ECO:0000259" key="4">
    <source>
        <dbReference type="Pfam" id="PF13472"/>
    </source>
</evidence>
<keyword evidence="6" id="KW-1185">Reference proteome</keyword>
<dbReference type="PANTHER" id="PTHR37981:SF1">
    <property type="entry name" value="SGNH HYDROLASE-TYPE ESTERASE DOMAIN-CONTAINING PROTEIN"/>
    <property type="match status" value="1"/>
</dbReference>
<evidence type="ECO:0000256" key="1">
    <source>
        <dbReference type="PIRSR" id="PIRSR637460-1"/>
    </source>
</evidence>
<dbReference type="Gene3D" id="3.40.50.1110">
    <property type="entry name" value="SGNH hydrolase"/>
    <property type="match status" value="1"/>
</dbReference>
<accession>A0A919N1Y3</accession>
<evidence type="ECO:0000256" key="3">
    <source>
        <dbReference type="SAM" id="SignalP"/>
    </source>
</evidence>
<dbReference type="RefSeq" id="WP_203785157.1">
    <property type="nucleotide sequence ID" value="NZ_BOMV01000060.1"/>
</dbReference>
<feature type="disulfide bond" evidence="2">
    <location>
        <begin position="113"/>
        <end position="121"/>
    </location>
</feature>
<feature type="active site" description="Nucleophile" evidence="1">
    <location>
        <position position="33"/>
    </location>
</feature>
<evidence type="ECO:0000313" key="6">
    <source>
        <dbReference type="Proteomes" id="UP000636960"/>
    </source>
</evidence>
<dbReference type="Proteomes" id="UP000636960">
    <property type="component" value="Unassembled WGS sequence"/>
</dbReference>
<name>A0A919N1Y3_9ACTN</name>
<keyword evidence="2" id="KW-1015">Disulfide bond</keyword>
<dbReference type="PANTHER" id="PTHR37981">
    <property type="entry name" value="LIPASE 2"/>
    <property type="match status" value="1"/>
</dbReference>
<feature type="chain" id="PRO_5038024272" evidence="3">
    <location>
        <begin position="20"/>
        <end position="260"/>
    </location>
</feature>
<dbReference type="AlphaFoldDB" id="A0A919N1Y3"/>
<dbReference type="InterPro" id="IPR036514">
    <property type="entry name" value="SGNH_hydro_sf"/>
</dbReference>
<dbReference type="EMBL" id="BOMV01000060">
    <property type="protein sequence ID" value="GIE98122.1"/>
    <property type="molecule type" value="Genomic_DNA"/>
</dbReference>
<reference evidence="5" key="1">
    <citation type="submission" date="2021-01" db="EMBL/GenBank/DDBJ databases">
        <title>Whole genome shotgun sequence of Actinoplanes rishiriensis NBRC 108556.</title>
        <authorList>
            <person name="Komaki H."/>
            <person name="Tamura T."/>
        </authorList>
    </citation>
    <scope>NUCLEOTIDE SEQUENCE</scope>
    <source>
        <strain evidence="5">NBRC 108556</strain>
    </source>
</reference>
<evidence type="ECO:0000313" key="5">
    <source>
        <dbReference type="EMBL" id="GIE98122.1"/>
    </source>
</evidence>
<comment type="caution">
    <text evidence="5">The sequence shown here is derived from an EMBL/GenBank/DDBJ whole genome shotgun (WGS) entry which is preliminary data.</text>
</comment>
<dbReference type="Pfam" id="PF13472">
    <property type="entry name" value="Lipase_GDSL_2"/>
    <property type="match status" value="1"/>
</dbReference>
<dbReference type="GO" id="GO:0019433">
    <property type="term" value="P:triglyceride catabolic process"/>
    <property type="evidence" value="ECO:0007669"/>
    <property type="project" value="TreeGrafter"/>
</dbReference>
<gene>
    <name evidence="5" type="ORF">Ari01nite_55870</name>
</gene>
<dbReference type="GO" id="GO:0004806">
    <property type="term" value="F:triacylglycerol lipase activity"/>
    <property type="evidence" value="ECO:0007669"/>
    <property type="project" value="TreeGrafter"/>
</dbReference>
<feature type="active site" evidence="1">
    <location>
        <position position="238"/>
    </location>
</feature>
<protein>
    <submittedName>
        <fullName evidence="5">Lipase 1</fullName>
    </submittedName>
</protein>
<dbReference type="SUPFAM" id="SSF52266">
    <property type="entry name" value="SGNH hydrolase"/>
    <property type="match status" value="1"/>
</dbReference>
<sequence>MKFALSVLLAVTLAPSAAAASPAPIDYVALGDSYSSGVGTVDASGTCGRSPSSYPALWAVNHPFATLHFDACGGATTDHVRASQLNALNGDTDLVSITIGGNDVGFSPTLSVCTAAADATCTQQVTTARTAMAQALPAKLDATYQAIRQKAPNAKVVVLGYPRLFNPAVSCPGGGLSVTKQQSLNAAADHLTQVISDRARAAGFTFVDVRPLFSGHEICTAVTWINNVSQTRPYDSYHPNAGGYAQAYLPLLTAAADIGV</sequence>
<feature type="disulfide bond" evidence="2">
    <location>
        <begin position="47"/>
        <end position="72"/>
    </location>
</feature>
<feature type="domain" description="SGNH hydrolase-type esterase" evidence="4">
    <location>
        <begin position="29"/>
        <end position="245"/>
    </location>
</feature>
<evidence type="ECO:0000256" key="2">
    <source>
        <dbReference type="PIRSR" id="PIRSR637460-2"/>
    </source>
</evidence>
<organism evidence="5 6">
    <name type="scientific">Paractinoplanes rishiriensis</name>
    <dbReference type="NCBI Taxonomy" id="1050105"/>
    <lineage>
        <taxon>Bacteria</taxon>
        <taxon>Bacillati</taxon>
        <taxon>Actinomycetota</taxon>
        <taxon>Actinomycetes</taxon>
        <taxon>Micromonosporales</taxon>
        <taxon>Micromonosporaceae</taxon>
        <taxon>Paractinoplanes</taxon>
    </lineage>
</organism>
<dbReference type="InterPro" id="IPR013830">
    <property type="entry name" value="SGNH_hydro"/>
</dbReference>
<dbReference type="InterPro" id="IPR037460">
    <property type="entry name" value="SEST-like"/>
</dbReference>
<feature type="disulfide bond" evidence="2">
    <location>
        <begin position="171"/>
        <end position="219"/>
    </location>
</feature>
<keyword evidence="3" id="KW-0732">Signal</keyword>
<dbReference type="CDD" id="cd01823">
    <property type="entry name" value="SEST_like"/>
    <property type="match status" value="1"/>
</dbReference>
<feature type="signal peptide" evidence="3">
    <location>
        <begin position="1"/>
        <end position="19"/>
    </location>
</feature>